<dbReference type="GeneID" id="18921449"/>
<protein>
    <submittedName>
        <fullName evidence="1">Uncharacterized protein</fullName>
    </submittedName>
</protein>
<sequence>MFILPRLDLAIGLSPSNHQVTIDAKCETTVLKDRLATVDLPEKLNQRANEKLGHNDPPVLGNSRGSFSSGGTKKFTDFLLFTGYPHGSGMTKYISLSVSLFKWYMSKESDKSGFKRFFEKHLPCRDFTGMDVTFLIARQGSSNPRLGWVGVSLI</sequence>
<dbReference type="RefSeq" id="XP_007404287.1">
    <property type="nucleotide sequence ID" value="XM_007404225.1"/>
</dbReference>
<accession>F4R6P3</accession>
<dbReference type="VEuPathDB" id="FungiDB:MELLADRAFT_101699"/>
<evidence type="ECO:0000313" key="1">
    <source>
        <dbReference type="EMBL" id="EGG11912.1"/>
    </source>
</evidence>
<dbReference type="Proteomes" id="UP000001072">
    <property type="component" value="Unassembled WGS sequence"/>
</dbReference>
<dbReference type="EMBL" id="GL883091">
    <property type="protein sequence ID" value="EGG11912.1"/>
    <property type="molecule type" value="Genomic_DNA"/>
</dbReference>
<gene>
    <name evidence="1" type="ORF">MELLADRAFT_101699</name>
</gene>
<dbReference type="HOGENOM" id="CLU_1704609_0_0_1"/>
<organism evidence="2">
    <name type="scientific">Melampsora larici-populina (strain 98AG31 / pathotype 3-4-7)</name>
    <name type="common">Poplar leaf rust fungus</name>
    <dbReference type="NCBI Taxonomy" id="747676"/>
    <lineage>
        <taxon>Eukaryota</taxon>
        <taxon>Fungi</taxon>
        <taxon>Dikarya</taxon>
        <taxon>Basidiomycota</taxon>
        <taxon>Pucciniomycotina</taxon>
        <taxon>Pucciniomycetes</taxon>
        <taxon>Pucciniales</taxon>
        <taxon>Melampsoraceae</taxon>
        <taxon>Melampsora</taxon>
    </lineage>
</organism>
<reference evidence="2" key="1">
    <citation type="journal article" date="2011" name="Proc. Natl. Acad. Sci. U.S.A.">
        <title>Obligate biotrophy features unraveled by the genomic analysis of rust fungi.</title>
        <authorList>
            <person name="Duplessis S."/>
            <person name="Cuomo C.A."/>
            <person name="Lin Y.-C."/>
            <person name="Aerts A."/>
            <person name="Tisserant E."/>
            <person name="Veneault-Fourrey C."/>
            <person name="Joly D.L."/>
            <person name="Hacquard S."/>
            <person name="Amselem J."/>
            <person name="Cantarel B.L."/>
            <person name="Chiu R."/>
            <person name="Coutinho P.M."/>
            <person name="Feau N."/>
            <person name="Field M."/>
            <person name="Frey P."/>
            <person name="Gelhaye E."/>
            <person name="Goldberg J."/>
            <person name="Grabherr M.G."/>
            <person name="Kodira C.D."/>
            <person name="Kohler A."/>
            <person name="Kuees U."/>
            <person name="Lindquist E.A."/>
            <person name="Lucas S.M."/>
            <person name="Mago R."/>
            <person name="Mauceli E."/>
            <person name="Morin E."/>
            <person name="Murat C."/>
            <person name="Pangilinan J.L."/>
            <person name="Park R."/>
            <person name="Pearson M."/>
            <person name="Quesneville H."/>
            <person name="Rouhier N."/>
            <person name="Sakthikumar S."/>
            <person name="Salamov A.A."/>
            <person name="Schmutz J."/>
            <person name="Selles B."/>
            <person name="Shapiro H."/>
            <person name="Tanguay P."/>
            <person name="Tuskan G.A."/>
            <person name="Henrissat B."/>
            <person name="Van de Peer Y."/>
            <person name="Rouze P."/>
            <person name="Ellis J.G."/>
            <person name="Dodds P.N."/>
            <person name="Schein J.E."/>
            <person name="Zhong S."/>
            <person name="Hamelin R.C."/>
            <person name="Grigoriev I.V."/>
            <person name="Szabo L.J."/>
            <person name="Martin F."/>
        </authorList>
    </citation>
    <scope>NUCLEOTIDE SEQUENCE [LARGE SCALE GENOMIC DNA]</scope>
    <source>
        <strain evidence="2">98AG31 / pathotype 3-4-7</strain>
    </source>
</reference>
<dbReference type="KEGG" id="mlr:MELLADRAFT_101699"/>
<dbReference type="AlphaFoldDB" id="F4R6P3"/>
<name>F4R6P3_MELLP</name>
<proteinExistence type="predicted"/>
<evidence type="ECO:0000313" key="2">
    <source>
        <dbReference type="Proteomes" id="UP000001072"/>
    </source>
</evidence>
<dbReference type="InParanoid" id="F4R6P3"/>
<keyword evidence="2" id="KW-1185">Reference proteome</keyword>